<evidence type="ECO:0000313" key="6">
    <source>
        <dbReference type="EMBL" id="HIW84359.1"/>
    </source>
</evidence>
<protein>
    <submittedName>
        <fullName evidence="6">FAD-binding protein</fullName>
    </submittedName>
</protein>
<evidence type="ECO:0000313" key="7">
    <source>
        <dbReference type="Proteomes" id="UP000824263"/>
    </source>
</evidence>
<keyword evidence="4" id="KW-0560">Oxidoreductase</keyword>
<comment type="caution">
    <text evidence="6">The sequence shown here is derived from an EMBL/GenBank/DDBJ whole genome shotgun (WGS) entry which is preliminary data.</text>
</comment>
<dbReference type="GO" id="GO:0033765">
    <property type="term" value="F:steroid dehydrogenase activity, acting on the CH-CH group of donors"/>
    <property type="evidence" value="ECO:0007669"/>
    <property type="project" value="UniProtKB-ARBA"/>
</dbReference>
<comment type="cofactor">
    <cofactor evidence="1">
        <name>FAD</name>
        <dbReference type="ChEBI" id="CHEBI:57692"/>
    </cofactor>
</comment>
<proteinExistence type="predicted"/>
<dbReference type="Proteomes" id="UP000824263">
    <property type="component" value="Unassembled WGS sequence"/>
</dbReference>
<dbReference type="SUPFAM" id="SSF56425">
    <property type="entry name" value="Succinate dehydrogenase/fumarate reductase flavoprotein, catalytic domain"/>
    <property type="match status" value="1"/>
</dbReference>
<dbReference type="InterPro" id="IPR003953">
    <property type="entry name" value="FAD-dep_OxRdtase_2_FAD-bd"/>
</dbReference>
<reference evidence="6" key="1">
    <citation type="journal article" date="2021" name="PeerJ">
        <title>Extensive microbial diversity within the chicken gut microbiome revealed by metagenomics and culture.</title>
        <authorList>
            <person name="Gilroy R."/>
            <person name="Ravi A."/>
            <person name="Getino M."/>
            <person name="Pursley I."/>
            <person name="Horton D.L."/>
            <person name="Alikhan N.F."/>
            <person name="Baker D."/>
            <person name="Gharbi K."/>
            <person name="Hall N."/>
            <person name="Watson M."/>
            <person name="Adriaenssens E.M."/>
            <person name="Foster-Nyarko E."/>
            <person name="Jarju S."/>
            <person name="Secka A."/>
            <person name="Antonio M."/>
            <person name="Oren A."/>
            <person name="Chaudhuri R.R."/>
            <person name="La Ragione R."/>
            <person name="Hildebrand F."/>
            <person name="Pallen M.J."/>
        </authorList>
    </citation>
    <scope>NUCLEOTIDE SEQUENCE</scope>
    <source>
        <strain evidence="6">ChiSxjej1B13-11762</strain>
    </source>
</reference>
<evidence type="ECO:0000256" key="1">
    <source>
        <dbReference type="ARBA" id="ARBA00001974"/>
    </source>
</evidence>
<dbReference type="InterPro" id="IPR036188">
    <property type="entry name" value="FAD/NAD-bd_sf"/>
</dbReference>
<keyword evidence="2" id="KW-0285">Flavoprotein</keyword>
<gene>
    <name evidence="6" type="ORF">H9873_08550</name>
</gene>
<dbReference type="Gene3D" id="3.50.50.60">
    <property type="entry name" value="FAD/NAD(P)-binding domain"/>
    <property type="match status" value="1"/>
</dbReference>
<dbReference type="EMBL" id="DXGF01000147">
    <property type="protein sequence ID" value="HIW84359.1"/>
    <property type="molecule type" value="Genomic_DNA"/>
</dbReference>
<dbReference type="SUPFAM" id="SSF51905">
    <property type="entry name" value="FAD/NAD(P)-binding domain"/>
    <property type="match status" value="1"/>
</dbReference>
<dbReference type="PANTHER" id="PTHR43400:SF10">
    <property type="entry name" value="3-OXOSTEROID 1-DEHYDROGENASE"/>
    <property type="match status" value="1"/>
</dbReference>
<feature type="domain" description="FAD-dependent oxidoreductase 2 FAD-binding" evidence="5">
    <location>
        <begin position="11"/>
        <end position="467"/>
    </location>
</feature>
<accession>A0A9D1UE00</accession>
<dbReference type="PANTHER" id="PTHR43400">
    <property type="entry name" value="FUMARATE REDUCTASE"/>
    <property type="match status" value="1"/>
</dbReference>
<evidence type="ECO:0000256" key="4">
    <source>
        <dbReference type="ARBA" id="ARBA00023002"/>
    </source>
</evidence>
<dbReference type="GO" id="GO:0008202">
    <property type="term" value="P:steroid metabolic process"/>
    <property type="evidence" value="ECO:0007669"/>
    <property type="project" value="UniProtKB-ARBA"/>
</dbReference>
<dbReference type="InterPro" id="IPR050315">
    <property type="entry name" value="FAD-oxidoreductase_2"/>
</dbReference>
<evidence type="ECO:0000256" key="3">
    <source>
        <dbReference type="ARBA" id="ARBA00022827"/>
    </source>
</evidence>
<keyword evidence="3" id="KW-0274">FAD</keyword>
<dbReference type="Gene3D" id="3.90.700.10">
    <property type="entry name" value="Succinate dehydrogenase/fumarate reductase flavoprotein, catalytic domain"/>
    <property type="match status" value="1"/>
</dbReference>
<sequence length="489" mass="53538">MKEHFWDREADVVVVGLGSAGGAAAIAAHDNGAEVLVLEKDSKAGGNTRLSGGTLRRFNEVEGVIDYYRAVLDETVSDAMVRKYVEVANTNHKWFEETCDAEFIDATKVMFPPAPNVVWDFLPGAEAVGVRSQFNPKFGDPKKNGGYNLIATLMHGVEKRNIEILYNTGGKKLITGENKEVLGIIADGPDGEIRVKANKGVILTCGGFHRNKEMQLNYLSMPYKAQGCPCGDGDGIKMTEEIGAKMWHMTGVSCGISYKVPDYETPIAIGVRSPNYIYVDQHGERFLNETGLDVHAMAFDFTACVAEKMEYPRLPAYLIFDENCRESGQMLGHCPGIIMDDPTFEWSEDNKAEIEKGWIKMAWTIGELGKQLGFAEGVLEKAVGEYNHCAVTGYDPKFKRNGATMGALTKAPFYAIEVWPALLNTQGGPQRDEEARVLDTDNNPIPRLYSAGELGSMVNKFYPGGTNITEAIAFGRIAGENAAKADSVK</sequence>
<evidence type="ECO:0000259" key="5">
    <source>
        <dbReference type="Pfam" id="PF00890"/>
    </source>
</evidence>
<dbReference type="InterPro" id="IPR027477">
    <property type="entry name" value="Succ_DH/fumarate_Rdtase_cat_sf"/>
</dbReference>
<organism evidence="6 7">
    <name type="scientific">Candidatus Dorea gallistercoris</name>
    <dbReference type="NCBI Taxonomy" id="2838542"/>
    <lineage>
        <taxon>Bacteria</taxon>
        <taxon>Bacillati</taxon>
        <taxon>Bacillota</taxon>
        <taxon>Clostridia</taxon>
        <taxon>Lachnospirales</taxon>
        <taxon>Lachnospiraceae</taxon>
        <taxon>Dorea</taxon>
    </lineage>
</organism>
<evidence type="ECO:0000256" key="2">
    <source>
        <dbReference type="ARBA" id="ARBA00022630"/>
    </source>
</evidence>
<dbReference type="AlphaFoldDB" id="A0A9D1UE00"/>
<reference evidence="6" key="2">
    <citation type="submission" date="2021-04" db="EMBL/GenBank/DDBJ databases">
        <authorList>
            <person name="Gilroy R."/>
        </authorList>
    </citation>
    <scope>NUCLEOTIDE SEQUENCE</scope>
    <source>
        <strain evidence="6">ChiSxjej1B13-11762</strain>
    </source>
</reference>
<dbReference type="Pfam" id="PF00890">
    <property type="entry name" value="FAD_binding_2"/>
    <property type="match status" value="1"/>
</dbReference>
<name>A0A9D1UE00_9FIRM</name>